<feature type="region of interest" description="Disordered" evidence="8">
    <location>
        <begin position="486"/>
        <end position="545"/>
    </location>
</feature>
<dbReference type="SUPFAM" id="SSF53720">
    <property type="entry name" value="ALDH-like"/>
    <property type="match status" value="1"/>
</dbReference>
<dbReference type="GO" id="GO:0008270">
    <property type="term" value="F:zinc ion binding"/>
    <property type="evidence" value="ECO:0007669"/>
    <property type="project" value="InterPro"/>
</dbReference>
<dbReference type="FunFam" id="3.40.309.10:FF:000012">
    <property type="entry name" value="Betaine aldehyde dehydrogenase"/>
    <property type="match status" value="1"/>
</dbReference>
<evidence type="ECO:0000256" key="7">
    <source>
        <dbReference type="RuleBase" id="RU003345"/>
    </source>
</evidence>
<evidence type="ECO:0000256" key="1">
    <source>
        <dbReference type="ARBA" id="ARBA00009986"/>
    </source>
</evidence>
<dbReference type="PROSITE" id="PS00687">
    <property type="entry name" value="ALDEHYDE_DEHYDR_GLU"/>
    <property type="match status" value="1"/>
</dbReference>
<dbReference type="GO" id="GO:0004029">
    <property type="term" value="F:aldehyde dehydrogenase (NAD+) activity"/>
    <property type="evidence" value="ECO:0007669"/>
    <property type="project" value="UniProtKB-EC"/>
</dbReference>
<feature type="domain" description="Xylanolytic transcriptional activator regulatory" evidence="9">
    <location>
        <begin position="754"/>
        <end position="827"/>
    </location>
</feature>
<dbReference type="OrthoDB" id="310895at2759"/>
<dbReference type="GO" id="GO:0003677">
    <property type="term" value="F:DNA binding"/>
    <property type="evidence" value="ECO:0007669"/>
    <property type="project" value="InterPro"/>
</dbReference>
<evidence type="ECO:0000313" key="10">
    <source>
        <dbReference type="EMBL" id="KAF2243390.1"/>
    </source>
</evidence>
<dbReference type="CDD" id="cd12148">
    <property type="entry name" value="fungal_TF_MHR"/>
    <property type="match status" value="1"/>
</dbReference>
<name>A0A6A6I1D2_9PLEO</name>
<dbReference type="GeneID" id="54577560"/>
<dbReference type="EC" id="1.2.1.3" evidence="4"/>
<dbReference type="InterPro" id="IPR016162">
    <property type="entry name" value="Ald_DH_N"/>
</dbReference>
<dbReference type="SMART" id="SM00906">
    <property type="entry name" value="Fungal_trans"/>
    <property type="match status" value="1"/>
</dbReference>
<dbReference type="EMBL" id="ML987205">
    <property type="protein sequence ID" value="KAF2243390.1"/>
    <property type="molecule type" value="Genomic_DNA"/>
</dbReference>
<proteinExistence type="inferred from homology"/>
<dbReference type="InterPro" id="IPR016161">
    <property type="entry name" value="Ald_DH/histidinol_DH"/>
</dbReference>
<keyword evidence="11" id="KW-1185">Reference proteome</keyword>
<evidence type="ECO:0000256" key="6">
    <source>
        <dbReference type="PROSITE-ProRule" id="PRU10007"/>
    </source>
</evidence>
<protein>
    <recommendedName>
        <fullName evidence="4">aldehyde dehydrogenase (NAD(+))</fullName>
        <ecNumber evidence="4">1.2.1.3</ecNumber>
    </recommendedName>
</protein>
<dbReference type="FunFam" id="3.40.605.10:FF:000001">
    <property type="entry name" value="Aldehyde dehydrogenase 1"/>
    <property type="match status" value="1"/>
</dbReference>
<dbReference type="InterPro" id="IPR029510">
    <property type="entry name" value="Ald_DH_CS_GLU"/>
</dbReference>
<evidence type="ECO:0000313" key="11">
    <source>
        <dbReference type="Proteomes" id="UP000800094"/>
    </source>
</evidence>
<sequence>MAAPANIETRLFINGEFCESSNGKTFDITNPSTLKLVAKVHEASEQDTDRAVAAAKAAFPSWSALSPDQRAPYFKKLASLIRESNDELAALEAASMGKPLGAFFDAYACASKWDHYAEVGYNVQGTTSVQTPGYINMTLRQPYGVVAAIIPWNVPLLFLANKLAPALIVGNTVVLKSSEKAPLTSAKIATLAQKAGFPPGVINIITGFGNVSGSILSHHMDVRALSFTGSGRTGRLIQAAAAKSNLKQVYLELGGKSPAVIFEDAELEKAVNETAYSIQWNSGQVCMANSRVYVQDTIAEKYIQLFKDHFTNQVAMGDPLHKDTNHGPQADEAQHKTVLRYLEMGKQSGDLIIGGAAPSDREGYYIQPTIFTNTPEDATIMKEEVFGPVVNINVFKTEEEVLAKANNTEYGLYAAVYTKNIDRALRFAKGLEAGTVAVNCTSPALGKDMPFGGYKSSGSGREGEPYYSLNNFLETKSYLARAGTAPALEPHARSPHRDGNGPITMSPRRNVVDGKVESPTFQQNRAPSASDDAIPDEAATPPDAEPVVESVNDLHEPLGCMMKDSRGRFRYVGAHSEIPFNAAVCSMGNAPRKNPNIISPPKVGSYPPALPTPSPSVDSDAHDRFYLPSRELGDFYISRFLEDVHCTHWFYSIETFLYRVDNTYSGKGSSPSSSWMCSLYSIFAIGAANYDEPNGQSPLPAGSPAASDERTSADYIALAKQLVPTVYDEADIDSIRALAILSIALENICSRVSSYLYMGASIQMAYSLGLHRDQIPESGASMEREQNRRIWWTLFTLDQETASRGGSPTLIDERYLRISTPLPSEQILYPGMHTPLSWLSTSVSLCRLKREIIQAVYTERSTASRTISFTTISNLLLSLQKWLQLISPHLKHDVPAPPTHKRSVAVLHLHYWGSTILLTRPFLLYLVLKHSTLASSKKIWFERMGKTCIDAAQKSIAILQQMAVDNTLSSLTAFDSTCLLRLVMIFILAYAHTKMPHYRSHIETCISTLRGMEQVGFCKMCTEETPIRLADLGIGEDSKVSNAGVLLDDDLIAQLWGNFDPNFMTPLQTQQSLDLAFDDSASFDLNSEILQFTNLDDSIVIDPSQVYSSFDFR</sequence>
<comment type="catalytic activity">
    <reaction evidence="5">
        <text>an aldehyde + NAD(+) + H2O = a carboxylate + NADH + 2 H(+)</text>
        <dbReference type="Rhea" id="RHEA:16185"/>
        <dbReference type="ChEBI" id="CHEBI:15377"/>
        <dbReference type="ChEBI" id="CHEBI:15378"/>
        <dbReference type="ChEBI" id="CHEBI:17478"/>
        <dbReference type="ChEBI" id="CHEBI:29067"/>
        <dbReference type="ChEBI" id="CHEBI:57540"/>
        <dbReference type="ChEBI" id="CHEBI:57945"/>
        <dbReference type="EC" id="1.2.1.3"/>
    </reaction>
</comment>
<evidence type="ECO:0000256" key="2">
    <source>
        <dbReference type="ARBA" id="ARBA00023002"/>
    </source>
</evidence>
<evidence type="ECO:0000256" key="4">
    <source>
        <dbReference type="ARBA" id="ARBA00024226"/>
    </source>
</evidence>
<evidence type="ECO:0000256" key="5">
    <source>
        <dbReference type="ARBA" id="ARBA00049194"/>
    </source>
</evidence>
<dbReference type="AlphaFoldDB" id="A0A6A6I1D2"/>
<organism evidence="10 11">
    <name type="scientific">Trematosphaeria pertusa</name>
    <dbReference type="NCBI Taxonomy" id="390896"/>
    <lineage>
        <taxon>Eukaryota</taxon>
        <taxon>Fungi</taxon>
        <taxon>Dikarya</taxon>
        <taxon>Ascomycota</taxon>
        <taxon>Pezizomycotina</taxon>
        <taxon>Dothideomycetes</taxon>
        <taxon>Pleosporomycetidae</taxon>
        <taxon>Pleosporales</taxon>
        <taxon>Massarineae</taxon>
        <taxon>Trematosphaeriaceae</taxon>
        <taxon>Trematosphaeria</taxon>
    </lineage>
</organism>
<dbReference type="Pfam" id="PF00171">
    <property type="entry name" value="Aldedh"/>
    <property type="match status" value="1"/>
</dbReference>
<dbReference type="PANTHER" id="PTHR11699">
    <property type="entry name" value="ALDEHYDE DEHYDROGENASE-RELATED"/>
    <property type="match status" value="1"/>
</dbReference>
<evidence type="ECO:0000259" key="9">
    <source>
        <dbReference type="SMART" id="SM00906"/>
    </source>
</evidence>
<keyword evidence="3" id="KW-0539">Nucleus</keyword>
<dbReference type="Gene3D" id="3.40.605.10">
    <property type="entry name" value="Aldehyde Dehydrogenase, Chain A, domain 1"/>
    <property type="match status" value="1"/>
</dbReference>
<accession>A0A6A6I1D2</accession>
<gene>
    <name evidence="10" type="ORF">BU26DRAFT_437343</name>
</gene>
<dbReference type="InterPro" id="IPR016163">
    <property type="entry name" value="Ald_DH_C"/>
</dbReference>
<dbReference type="RefSeq" id="XP_033678394.1">
    <property type="nucleotide sequence ID" value="XM_033824230.1"/>
</dbReference>
<dbReference type="InterPro" id="IPR007219">
    <property type="entry name" value="XnlR_reg_dom"/>
</dbReference>
<dbReference type="InterPro" id="IPR015590">
    <property type="entry name" value="Aldehyde_DH_dom"/>
</dbReference>
<comment type="similarity">
    <text evidence="1 7">Belongs to the aldehyde dehydrogenase family.</text>
</comment>
<feature type="compositionally biased region" description="Basic and acidic residues" evidence="8">
    <location>
        <begin position="490"/>
        <end position="499"/>
    </location>
</feature>
<dbReference type="Gene3D" id="3.40.309.10">
    <property type="entry name" value="Aldehyde Dehydrogenase, Chain A, domain 2"/>
    <property type="match status" value="1"/>
</dbReference>
<evidence type="ECO:0000256" key="3">
    <source>
        <dbReference type="ARBA" id="ARBA00023242"/>
    </source>
</evidence>
<dbReference type="Pfam" id="PF04082">
    <property type="entry name" value="Fungal_trans"/>
    <property type="match status" value="1"/>
</dbReference>
<feature type="active site" evidence="6">
    <location>
        <position position="252"/>
    </location>
</feature>
<evidence type="ECO:0000256" key="8">
    <source>
        <dbReference type="SAM" id="MobiDB-lite"/>
    </source>
</evidence>
<keyword evidence="2 7" id="KW-0560">Oxidoreductase</keyword>
<reference evidence="10" key="1">
    <citation type="journal article" date="2020" name="Stud. Mycol.">
        <title>101 Dothideomycetes genomes: a test case for predicting lifestyles and emergence of pathogens.</title>
        <authorList>
            <person name="Haridas S."/>
            <person name="Albert R."/>
            <person name="Binder M."/>
            <person name="Bloem J."/>
            <person name="Labutti K."/>
            <person name="Salamov A."/>
            <person name="Andreopoulos B."/>
            <person name="Baker S."/>
            <person name="Barry K."/>
            <person name="Bills G."/>
            <person name="Bluhm B."/>
            <person name="Cannon C."/>
            <person name="Castanera R."/>
            <person name="Culley D."/>
            <person name="Daum C."/>
            <person name="Ezra D."/>
            <person name="Gonzalez J."/>
            <person name="Henrissat B."/>
            <person name="Kuo A."/>
            <person name="Liang C."/>
            <person name="Lipzen A."/>
            <person name="Lutzoni F."/>
            <person name="Magnuson J."/>
            <person name="Mondo S."/>
            <person name="Nolan M."/>
            <person name="Ohm R."/>
            <person name="Pangilinan J."/>
            <person name="Park H.-J."/>
            <person name="Ramirez L."/>
            <person name="Alfaro M."/>
            <person name="Sun H."/>
            <person name="Tritt A."/>
            <person name="Yoshinaga Y."/>
            <person name="Zwiers L.-H."/>
            <person name="Turgeon B."/>
            <person name="Goodwin S."/>
            <person name="Spatafora J."/>
            <person name="Crous P."/>
            <person name="Grigoriev I."/>
        </authorList>
    </citation>
    <scope>NUCLEOTIDE SEQUENCE</scope>
    <source>
        <strain evidence="10">CBS 122368</strain>
    </source>
</reference>
<dbReference type="Proteomes" id="UP000800094">
    <property type="component" value="Unassembled WGS sequence"/>
</dbReference>
<dbReference type="GO" id="GO:0006351">
    <property type="term" value="P:DNA-templated transcription"/>
    <property type="evidence" value="ECO:0007669"/>
    <property type="project" value="InterPro"/>
</dbReference>